<reference evidence="1" key="1">
    <citation type="submission" date="2022-08" db="EMBL/GenBank/DDBJ databases">
        <title>Molecular epidemiological analysis of five strains of VanD-type vancomycin-resistant Enterococcus faecalis.</title>
        <authorList>
            <person name="Mimura K."/>
            <person name="Hashimoto Y."/>
            <person name="Tomita H."/>
        </authorList>
    </citation>
    <scope>NUCLEOTIDE SEQUENCE</scope>
    <source>
        <strain evidence="1">SVR2332</strain>
    </source>
</reference>
<evidence type="ECO:0000313" key="1">
    <source>
        <dbReference type="EMBL" id="BDQ63393.1"/>
    </source>
</evidence>
<protein>
    <submittedName>
        <fullName evidence="1">Uncharacterized protein</fullName>
    </submittedName>
</protein>
<dbReference type="EMBL" id="AP026729">
    <property type="protein sequence ID" value="BDQ63393.1"/>
    <property type="molecule type" value="Genomic_DNA"/>
</dbReference>
<gene>
    <name evidence="1" type="ORF">EfsSVR2332_34710</name>
</gene>
<evidence type="ECO:0000313" key="2">
    <source>
        <dbReference type="Proteomes" id="UP001317613"/>
    </source>
</evidence>
<organism evidence="1 2">
    <name type="scientific">Enterococcus faecalis</name>
    <name type="common">Streptococcus faecalis</name>
    <dbReference type="NCBI Taxonomy" id="1351"/>
    <lineage>
        <taxon>Bacteria</taxon>
        <taxon>Bacillati</taxon>
        <taxon>Bacillota</taxon>
        <taxon>Bacilli</taxon>
        <taxon>Lactobacillales</taxon>
        <taxon>Enterococcaceae</taxon>
        <taxon>Enterococcus</taxon>
    </lineage>
</organism>
<accession>A0AC59HUP9</accession>
<name>A0AC59HUP9_ENTFL</name>
<dbReference type="Proteomes" id="UP001317613">
    <property type="component" value="Chromosome"/>
</dbReference>
<sequence length="66" mass="7537">MKKFKFTLFSLLVIIFSGLLIQRFSGYFYTTPVGIVKSVKIIDSEQLLTVKLVNNTKKNCCCKSKI</sequence>
<proteinExistence type="predicted"/>